<evidence type="ECO:0000256" key="1">
    <source>
        <dbReference type="SAM" id="MobiDB-lite"/>
    </source>
</evidence>
<keyword evidence="2" id="KW-0472">Membrane</keyword>
<evidence type="ECO:0000313" key="3">
    <source>
        <dbReference type="EMBL" id="MDJ1133401.1"/>
    </source>
</evidence>
<comment type="caution">
    <text evidence="3">The sequence shown here is derived from an EMBL/GenBank/DDBJ whole genome shotgun (WGS) entry which is preliminary data.</text>
</comment>
<proteinExistence type="predicted"/>
<feature type="transmembrane region" description="Helical" evidence="2">
    <location>
        <begin position="23"/>
        <end position="41"/>
    </location>
</feature>
<keyword evidence="2" id="KW-0812">Transmembrane</keyword>
<gene>
    <name evidence="3" type="ORF">NMN56_015805</name>
</gene>
<keyword evidence="4" id="KW-1185">Reference proteome</keyword>
<feature type="region of interest" description="Disordered" evidence="1">
    <location>
        <begin position="69"/>
        <end position="172"/>
    </location>
</feature>
<evidence type="ECO:0008006" key="5">
    <source>
        <dbReference type="Google" id="ProtNLM"/>
    </source>
</evidence>
<sequence length="426" mass="44469">MAESVGPDGEPEKDIARTTRHRTALVLLLALVVLGAATLVTKVSSGAWSSTKRSFCWGAWQEGSDPEVLGDAITDGDTFARSGKESAPPAHGERATCSVRLTTTVERDGSDDEPGGSDPGGSDGGLDDGSDVGSGDGSDDGSDEGLDEGDSRSDGESSGSTEETAEYKRVNAEFGPVPRGAAQRRAWLMEFLDARAAPLPEGLPGVVGKDRGMLVLPRECDSGGLPSVVTVRGAGDMPSIGGEQDVADLLLSLANTARAKAGCDAGKPSRVTVPLRGSERDDTFYMGDSTCRVPGLRLAAGREDHYNVTVGAVEKDLQTCSIEDQESVRAPVPAGQFVMTSRPRFTALFTGLSGEAAPGKGWRGKGRIDGGNGLVTAECRGRPTVFFLQLDDRLEKKATPDSRRVFARAVNSVAERVDCPAVAPST</sequence>
<reference evidence="3 4" key="1">
    <citation type="submission" date="2023-05" db="EMBL/GenBank/DDBJ databases">
        <title>Streptantibioticus silvisoli sp. nov., acidotolerant actinomycetes 1 from pine litter.</title>
        <authorList>
            <person name="Swiecimska M."/>
            <person name="Golinska P."/>
            <person name="Sangal V."/>
            <person name="Wachnowicz B."/>
            <person name="Goodfellow M."/>
        </authorList>
    </citation>
    <scope>NUCLEOTIDE SEQUENCE [LARGE SCALE GENOMIC DNA]</scope>
    <source>
        <strain evidence="3 4">DSM 42109</strain>
    </source>
</reference>
<protein>
    <recommendedName>
        <fullName evidence="5">Serine/threonine protein kinase</fullName>
    </recommendedName>
</protein>
<evidence type="ECO:0000256" key="2">
    <source>
        <dbReference type="SAM" id="Phobius"/>
    </source>
</evidence>
<dbReference type="RefSeq" id="WP_274039640.1">
    <property type="nucleotide sequence ID" value="NZ_JANCPR020000014.1"/>
</dbReference>
<name>A0ABT6ZWF8_9ACTN</name>
<dbReference type="EMBL" id="JANCPR020000014">
    <property type="protein sequence ID" value="MDJ1133401.1"/>
    <property type="molecule type" value="Genomic_DNA"/>
</dbReference>
<dbReference type="Proteomes" id="UP001214441">
    <property type="component" value="Unassembled WGS sequence"/>
</dbReference>
<accession>A0ABT6ZWF8</accession>
<organism evidence="3 4">
    <name type="scientific">Streptomyces iconiensis</name>
    <dbReference type="NCBI Taxonomy" id="1384038"/>
    <lineage>
        <taxon>Bacteria</taxon>
        <taxon>Bacillati</taxon>
        <taxon>Actinomycetota</taxon>
        <taxon>Actinomycetes</taxon>
        <taxon>Kitasatosporales</taxon>
        <taxon>Streptomycetaceae</taxon>
        <taxon>Streptomyces</taxon>
    </lineage>
</organism>
<feature type="compositionally biased region" description="Acidic residues" evidence="1">
    <location>
        <begin position="137"/>
        <end position="148"/>
    </location>
</feature>
<evidence type="ECO:0000313" key="4">
    <source>
        <dbReference type="Proteomes" id="UP001214441"/>
    </source>
</evidence>
<keyword evidence="2" id="KW-1133">Transmembrane helix</keyword>